<dbReference type="Pfam" id="PF03480">
    <property type="entry name" value="DctP"/>
    <property type="match status" value="1"/>
</dbReference>
<evidence type="ECO:0000313" key="3">
    <source>
        <dbReference type="Proteomes" id="UP000051913"/>
    </source>
</evidence>
<dbReference type="Proteomes" id="UP000051913">
    <property type="component" value="Unassembled WGS sequence"/>
</dbReference>
<accession>A0A0R3LBM4</accession>
<protein>
    <submittedName>
        <fullName evidence="2">Signal peptidase</fullName>
    </submittedName>
</protein>
<sequence>MDLEDELRLLSMLASVCLLLFPAALQAQTVWDMPTEYPQNAMPGVGLTAFTKHVAESSGGKLEIKPSFDAKAGIKSAGMLAAIAEGRVQAGDAFAGALEAEDPIFALPSLPFLVTSTADAKRLADIARPHLAAALQKKGLRLLYLTPWPPSGIWSKTPLTSPPDLAGLSIRTYDRTSTEVFLSVGAKAASISFADTMPKLVDGNINAVLSSGDGGAGRKLWEYLPCFSEITYSLPLSIASVNQAAYDGLSSDTRAAVDAASRQTESELWLALSTRLQENYQRMRQNGVTIDSNPEPSIVEALRTGAAAAQRAWCTRSGPVCAEILDAFKASKP</sequence>
<dbReference type="EMBL" id="LLXX01000119">
    <property type="protein sequence ID" value="KRR05288.1"/>
    <property type="molecule type" value="Genomic_DNA"/>
</dbReference>
<dbReference type="OrthoDB" id="9783941at2"/>
<dbReference type="InterPro" id="IPR038404">
    <property type="entry name" value="TRAP_DctP_sf"/>
</dbReference>
<dbReference type="NCBIfam" id="NF037995">
    <property type="entry name" value="TRAP_S1"/>
    <property type="match status" value="1"/>
</dbReference>
<keyword evidence="3" id="KW-1185">Reference proteome</keyword>
<dbReference type="GO" id="GO:0055085">
    <property type="term" value="P:transmembrane transport"/>
    <property type="evidence" value="ECO:0007669"/>
    <property type="project" value="InterPro"/>
</dbReference>
<keyword evidence="1" id="KW-0732">Signal</keyword>
<evidence type="ECO:0000313" key="2">
    <source>
        <dbReference type="EMBL" id="KRR05288.1"/>
    </source>
</evidence>
<comment type="caution">
    <text evidence="2">The sequence shown here is derived from an EMBL/GenBank/DDBJ whole genome shotgun (WGS) entry which is preliminary data.</text>
</comment>
<gene>
    <name evidence="2" type="ORF">CP49_00480</name>
</gene>
<dbReference type="CDD" id="cd13602">
    <property type="entry name" value="PBP2_TRAP_BpDctp6_7"/>
    <property type="match status" value="1"/>
</dbReference>
<evidence type="ECO:0000256" key="1">
    <source>
        <dbReference type="ARBA" id="ARBA00022729"/>
    </source>
</evidence>
<dbReference type="STRING" id="1518501.CQ10_11180"/>
<name>A0A0R3LBM4_9BRAD</name>
<organism evidence="2 3">
    <name type="scientific">Bradyrhizobium valentinum</name>
    <dbReference type="NCBI Taxonomy" id="1518501"/>
    <lineage>
        <taxon>Bacteria</taxon>
        <taxon>Pseudomonadati</taxon>
        <taxon>Pseudomonadota</taxon>
        <taxon>Alphaproteobacteria</taxon>
        <taxon>Hyphomicrobiales</taxon>
        <taxon>Nitrobacteraceae</taxon>
        <taxon>Bradyrhizobium</taxon>
    </lineage>
</organism>
<dbReference type="InterPro" id="IPR018389">
    <property type="entry name" value="DctP_fam"/>
</dbReference>
<dbReference type="Gene3D" id="3.40.190.170">
    <property type="entry name" value="Bacterial extracellular solute-binding protein, family 7"/>
    <property type="match status" value="1"/>
</dbReference>
<dbReference type="PANTHER" id="PTHR33376:SF4">
    <property type="entry name" value="SIALIC ACID-BINDING PERIPLASMIC PROTEIN SIAP"/>
    <property type="match status" value="1"/>
</dbReference>
<reference evidence="2 3" key="1">
    <citation type="submission" date="2014-03" db="EMBL/GenBank/DDBJ databases">
        <title>Bradyrhizobium valentinum sp. nov., isolated from effective nodules of Lupinus mariae-josephae, a lupine endemic of basic-lime soils in Eastern Spain.</title>
        <authorList>
            <person name="Duran D."/>
            <person name="Rey L."/>
            <person name="Navarro A."/>
            <person name="Busquets A."/>
            <person name="Imperial J."/>
            <person name="Ruiz-Argueso T."/>
        </authorList>
    </citation>
    <scope>NUCLEOTIDE SEQUENCE [LARGE SCALE GENOMIC DNA]</scope>
    <source>
        <strain evidence="2 3">LmjM3</strain>
    </source>
</reference>
<dbReference type="PANTHER" id="PTHR33376">
    <property type="match status" value="1"/>
</dbReference>
<proteinExistence type="predicted"/>
<dbReference type="AlphaFoldDB" id="A0A0R3LBM4"/>